<accession>A0A6M0H2C7</accession>
<sequence length="273" mass="31376">MKFDLHTHSTASDGRCTPSQLVDKAIKNNVDFLAITDHDTTNGIDEALKYSANKNIKIIPGIELSTVHNKESIHVLGYFKDESYKMDTLQSFLQELKESRINRAKKIIENLKNYFNIEISYEDIKDNYIIARPHIAKAIIKRGYNYTFNEIFEKFISKDSPAYVENKNITLEDGIKILKKHNAIVSLAHPCLIKKSNVEELIKNYDFDCIEAYYSIHSEYDTAKYINLGRKFNKLLTCGSDFHGIENDSKHSDLGSIIMNSTKAKEFLDALYK</sequence>
<dbReference type="CDD" id="cd07438">
    <property type="entry name" value="PHP_HisPPase_AMP"/>
    <property type="match status" value="1"/>
</dbReference>
<dbReference type="InterPro" id="IPR003141">
    <property type="entry name" value="Pol/His_phosphatase_N"/>
</dbReference>
<protein>
    <submittedName>
        <fullName evidence="2">PHP domain-containing protein</fullName>
    </submittedName>
</protein>
<dbReference type="Proteomes" id="UP000481872">
    <property type="component" value="Unassembled WGS sequence"/>
</dbReference>
<keyword evidence="3" id="KW-1185">Reference proteome</keyword>
<dbReference type="Gene3D" id="3.20.20.140">
    <property type="entry name" value="Metal-dependent hydrolases"/>
    <property type="match status" value="1"/>
</dbReference>
<dbReference type="GO" id="GO:0004534">
    <property type="term" value="F:5'-3' RNA exonuclease activity"/>
    <property type="evidence" value="ECO:0007669"/>
    <property type="project" value="TreeGrafter"/>
</dbReference>
<dbReference type="SUPFAM" id="SSF89550">
    <property type="entry name" value="PHP domain-like"/>
    <property type="match status" value="1"/>
</dbReference>
<name>A0A6M0H2C7_9CLOT</name>
<dbReference type="Gene3D" id="1.10.150.650">
    <property type="match status" value="1"/>
</dbReference>
<comment type="caution">
    <text evidence="2">The sequence shown here is derived from an EMBL/GenBank/DDBJ whole genome shotgun (WGS) entry which is preliminary data.</text>
</comment>
<dbReference type="EMBL" id="JAAGPU010000014">
    <property type="protein sequence ID" value="NEU04940.1"/>
    <property type="molecule type" value="Genomic_DNA"/>
</dbReference>
<dbReference type="AlphaFoldDB" id="A0A6M0H2C7"/>
<evidence type="ECO:0000313" key="3">
    <source>
        <dbReference type="Proteomes" id="UP000481872"/>
    </source>
</evidence>
<evidence type="ECO:0000313" key="2">
    <source>
        <dbReference type="EMBL" id="NEU04940.1"/>
    </source>
</evidence>
<dbReference type="PANTHER" id="PTHR42924">
    <property type="entry name" value="EXONUCLEASE"/>
    <property type="match status" value="1"/>
</dbReference>
<reference evidence="2 3" key="1">
    <citation type="submission" date="2020-02" db="EMBL/GenBank/DDBJ databases">
        <title>Genome assembly of a novel Clostridium senegalense strain.</title>
        <authorList>
            <person name="Gupta T.B."/>
            <person name="Jauregui R."/>
            <person name="Maclean P."/>
            <person name="Nawarathana A."/>
            <person name="Brightwell G."/>
        </authorList>
    </citation>
    <scope>NUCLEOTIDE SEQUENCE [LARGE SCALE GENOMIC DNA]</scope>
    <source>
        <strain evidence="2 3">AGRFS4</strain>
    </source>
</reference>
<gene>
    <name evidence="2" type="ORF">G3M99_08750</name>
</gene>
<dbReference type="InterPro" id="IPR052018">
    <property type="entry name" value="PHP_domain"/>
</dbReference>
<dbReference type="RefSeq" id="WP_061995112.1">
    <property type="nucleotide sequence ID" value="NZ_JAAGPU010000014.1"/>
</dbReference>
<feature type="domain" description="Polymerase/histidinol phosphatase N-terminal" evidence="1">
    <location>
        <begin position="3"/>
        <end position="68"/>
    </location>
</feature>
<dbReference type="InterPro" id="IPR004013">
    <property type="entry name" value="PHP_dom"/>
</dbReference>
<dbReference type="Pfam" id="PF02811">
    <property type="entry name" value="PHP"/>
    <property type="match status" value="1"/>
</dbReference>
<dbReference type="InterPro" id="IPR016195">
    <property type="entry name" value="Pol/histidinol_Pase-like"/>
</dbReference>
<dbReference type="GO" id="GO:0035312">
    <property type="term" value="F:5'-3' DNA exonuclease activity"/>
    <property type="evidence" value="ECO:0007669"/>
    <property type="project" value="TreeGrafter"/>
</dbReference>
<organism evidence="2 3">
    <name type="scientific">Clostridium senegalense</name>
    <dbReference type="NCBI Taxonomy" id="1465809"/>
    <lineage>
        <taxon>Bacteria</taxon>
        <taxon>Bacillati</taxon>
        <taxon>Bacillota</taxon>
        <taxon>Clostridia</taxon>
        <taxon>Eubacteriales</taxon>
        <taxon>Clostridiaceae</taxon>
        <taxon>Clostridium</taxon>
    </lineage>
</organism>
<evidence type="ECO:0000259" key="1">
    <source>
        <dbReference type="SMART" id="SM00481"/>
    </source>
</evidence>
<dbReference type="PANTHER" id="PTHR42924:SF3">
    <property type="entry name" value="POLYMERASE_HISTIDINOL PHOSPHATASE N-TERMINAL DOMAIN-CONTAINING PROTEIN"/>
    <property type="match status" value="1"/>
</dbReference>
<dbReference type="SMART" id="SM00481">
    <property type="entry name" value="POLIIIAc"/>
    <property type="match status" value="1"/>
</dbReference>
<proteinExistence type="predicted"/>